<dbReference type="InterPro" id="IPR011256">
    <property type="entry name" value="Reg_factor_effector_dom_sf"/>
</dbReference>
<feature type="domain" description="GyrI-like small molecule binding" evidence="1">
    <location>
        <begin position="20"/>
        <end position="195"/>
    </location>
</feature>
<sequence>MEKIDYKKTLKHLYKPSSKKIEFIDVPRFNYLTITGKGRPEGEEYQQALQSLYPVAYKIKFWIKEKKQFDYVVPPLEGLWWADDLSDFIKGNRDEWRWTMMIMQPEPVTQEVVDLVRNVVASKKDAPDALDKVEFQTINEGACAQILHLGPFSEEGPVIQRLHEAIENEGKSLTGKHHEIYLSDIRRVPPQKYRTILRQPMG</sequence>
<keyword evidence="3" id="KW-1185">Reference proteome</keyword>
<dbReference type="Gene3D" id="3.20.80.10">
    <property type="entry name" value="Regulatory factor, effector binding domain"/>
    <property type="match status" value="1"/>
</dbReference>
<dbReference type="PIRSF" id="PIRSF031644">
    <property type="entry name" value="UCP031644"/>
    <property type="match status" value="1"/>
</dbReference>
<gene>
    <name evidence="2" type="ORF">ACFSKX_17235</name>
</gene>
<dbReference type="SUPFAM" id="SSF55136">
    <property type="entry name" value="Probable bacterial effector-binding domain"/>
    <property type="match status" value="1"/>
</dbReference>
<dbReference type="Pfam" id="PF06445">
    <property type="entry name" value="GyrI-like"/>
    <property type="match status" value="1"/>
</dbReference>
<proteinExistence type="predicted"/>
<accession>A0ABW5EFA8</accession>
<dbReference type="RefSeq" id="WP_265723362.1">
    <property type="nucleotide sequence ID" value="NZ_JAPIVK010000047.1"/>
</dbReference>
<evidence type="ECO:0000313" key="3">
    <source>
        <dbReference type="Proteomes" id="UP001597425"/>
    </source>
</evidence>
<reference evidence="3" key="1">
    <citation type="journal article" date="2019" name="Int. J. Syst. Evol. Microbiol.">
        <title>The Global Catalogue of Microorganisms (GCM) 10K type strain sequencing project: providing services to taxonomists for standard genome sequencing and annotation.</title>
        <authorList>
            <consortium name="The Broad Institute Genomics Platform"/>
            <consortium name="The Broad Institute Genome Sequencing Center for Infectious Disease"/>
            <person name="Wu L."/>
            <person name="Ma J."/>
        </authorList>
    </citation>
    <scope>NUCLEOTIDE SEQUENCE [LARGE SCALE GENOMIC DNA]</scope>
    <source>
        <strain evidence="3">KCTC 12848</strain>
    </source>
</reference>
<protein>
    <submittedName>
        <fullName evidence="2">GyrI-like domain-containing protein</fullName>
    </submittedName>
</protein>
<comment type="caution">
    <text evidence="2">The sequence shown here is derived from an EMBL/GenBank/DDBJ whole genome shotgun (WGS) entry which is preliminary data.</text>
</comment>
<organism evidence="2 3">
    <name type="scientific">Microbulbifer halophilus</name>
    <dbReference type="NCBI Taxonomy" id="453963"/>
    <lineage>
        <taxon>Bacteria</taxon>
        <taxon>Pseudomonadati</taxon>
        <taxon>Pseudomonadota</taxon>
        <taxon>Gammaproteobacteria</taxon>
        <taxon>Cellvibrionales</taxon>
        <taxon>Microbulbiferaceae</taxon>
        <taxon>Microbulbifer</taxon>
    </lineage>
</organism>
<dbReference type="InterPro" id="IPR008319">
    <property type="entry name" value="GyrI-like_CCH_Lin2189-like"/>
</dbReference>
<dbReference type="EMBL" id="JBHUJD010000031">
    <property type="protein sequence ID" value="MFD2312167.1"/>
    <property type="molecule type" value="Genomic_DNA"/>
</dbReference>
<name>A0ABW5EFA8_9GAMM</name>
<evidence type="ECO:0000313" key="2">
    <source>
        <dbReference type="EMBL" id="MFD2312167.1"/>
    </source>
</evidence>
<dbReference type="InterPro" id="IPR029442">
    <property type="entry name" value="GyrI-like"/>
</dbReference>
<evidence type="ECO:0000259" key="1">
    <source>
        <dbReference type="Pfam" id="PF06445"/>
    </source>
</evidence>
<dbReference type="Proteomes" id="UP001597425">
    <property type="component" value="Unassembled WGS sequence"/>
</dbReference>